<feature type="region of interest" description="Disordered" evidence="1">
    <location>
        <begin position="463"/>
        <end position="488"/>
    </location>
</feature>
<dbReference type="Proteomes" id="UP001164706">
    <property type="component" value="Chromosome"/>
</dbReference>
<dbReference type="InterPro" id="IPR032466">
    <property type="entry name" value="Metal_Hydrolase"/>
</dbReference>
<dbReference type="Gene3D" id="2.30.40.10">
    <property type="entry name" value="Urease, subunit C, domain 1"/>
    <property type="match status" value="1"/>
</dbReference>
<dbReference type="SUPFAM" id="SSF51338">
    <property type="entry name" value="Composite domain of metallo-dependent hydrolases"/>
    <property type="match status" value="1"/>
</dbReference>
<dbReference type="InterPro" id="IPR033932">
    <property type="entry name" value="YtcJ-like"/>
</dbReference>
<dbReference type="KEGG" id="mdb:OVN18_07870"/>
<evidence type="ECO:0000259" key="2">
    <source>
        <dbReference type="Pfam" id="PF07969"/>
    </source>
</evidence>
<dbReference type="Gene3D" id="3.20.20.140">
    <property type="entry name" value="Metal-dependent hydrolases"/>
    <property type="match status" value="1"/>
</dbReference>
<dbReference type="RefSeq" id="WP_267780156.1">
    <property type="nucleotide sequence ID" value="NZ_CP113089.1"/>
</dbReference>
<evidence type="ECO:0000313" key="4">
    <source>
        <dbReference type="Proteomes" id="UP001164706"/>
    </source>
</evidence>
<organism evidence="3 4">
    <name type="scientific">Microcella daejeonensis</name>
    <dbReference type="NCBI Taxonomy" id="2994971"/>
    <lineage>
        <taxon>Bacteria</taxon>
        <taxon>Bacillati</taxon>
        <taxon>Actinomycetota</taxon>
        <taxon>Actinomycetes</taxon>
        <taxon>Micrococcales</taxon>
        <taxon>Microbacteriaceae</taxon>
        <taxon>Microcella</taxon>
    </lineage>
</organism>
<keyword evidence="4" id="KW-1185">Reference proteome</keyword>
<dbReference type="AlphaFoldDB" id="A0A9E8MKK0"/>
<dbReference type="InterPro" id="IPR011059">
    <property type="entry name" value="Metal-dep_hydrolase_composite"/>
</dbReference>
<dbReference type="Gene3D" id="3.10.310.70">
    <property type="match status" value="1"/>
</dbReference>
<feature type="region of interest" description="Disordered" evidence="1">
    <location>
        <begin position="599"/>
        <end position="626"/>
    </location>
</feature>
<dbReference type="InterPro" id="IPR013108">
    <property type="entry name" value="Amidohydro_3"/>
</dbReference>
<proteinExistence type="predicted"/>
<sequence>MPHADLLLTGGVVYAGPGRGAAPGASAGGSAPGALEVAVVEGRIAAVAPELADWRGPDTVVHDLAGGMLHAGFVDAHIHPIQGGLERLGCDLSEGSTAADYGRIIASYAALNPPRGCDASRAWITGGGWAMSAFPGGTPTAAVLDDIEPIRPVFLYNRDHHGAWANSAALALAGITADTPDPADGRIERLPDGRPSGTLHEGAAALVAAVAPAATPDDEYAALLEAQRYALSLGITGWQDAIVGDYFGASDTALVYRRALAEGRLAVDVVGALWWDRARGVEQLPELVARRERHAAELGPGSRFRLAAVKIMADGVVENGTAAMLDPYLGAVASAEHPAGIAFVGGQALTDAIVAIDAAGFSAHVHAIGDRAVREALDGFAAARAANGWSTPGRHCIAHLQVVHPDDVPRFGELGVVANAQALWAANEPQMRELTVPVLGPERAAHQYPFASIARAAAPFAGADAGAPPADAGRDAPPRLAAGSDWPVSTPDPWQAIHVAVNRRHPEDDADFDPEPLLPHEALALAEALDAYTAGSAWLNGRGSSDSGAGAPSGVIEVGAVADLAATDRDPFAGPAESIHATRTVATWIAGRRLSLTTPAGRPWTASRGTPSVTTFGERTTRARPW</sequence>
<accession>A0A9E8MKK0</accession>
<dbReference type="SUPFAM" id="SSF51556">
    <property type="entry name" value="Metallo-dependent hydrolases"/>
    <property type="match status" value="1"/>
</dbReference>
<protein>
    <submittedName>
        <fullName evidence="3">Amidohydrolase</fullName>
    </submittedName>
</protein>
<feature type="compositionally biased region" description="Polar residues" evidence="1">
    <location>
        <begin position="607"/>
        <end position="618"/>
    </location>
</feature>
<feature type="domain" description="Amidohydrolase 3" evidence="2">
    <location>
        <begin position="61"/>
        <end position="593"/>
    </location>
</feature>
<reference evidence="3" key="1">
    <citation type="submission" date="2022-11" db="EMBL/GenBank/DDBJ databases">
        <title>Description of Microcella daejonensis nov. sp, isolated from riverside soil.</title>
        <authorList>
            <person name="Molina K.M."/>
            <person name="Kim S.B."/>
        </authorList>
    </citation>
    <scope>NUCLEOTIDE SEQUENCE</scope>
    <source>
        <strain evidence="3">MMS21-STM12</strain>
    </source>
</reference>
<dbReference type="PANTHER" id="PTHR22642:SF2">
    <property type="entry name" value="PROTEIN LONG AFTER FAR-RED 3"/>
    <property type="match status" value="1"/>
</dbReference>
<dbReference type="Pfam" id="PF07969">
    <property type="entry name" value="Amidohydro_3"/>
    <property type="match status" value="1"/>
</dbReference>
<evidence type="ECO:0000256" key="1">
    <source>
        <dbReference type="SAM" id="MobiDB-lite"/>
    </source>
</evidence>
<dbReference type="CDD" id="cd01300">
    <property type="entry name" value="YtcJ_like"/>
    <property type="match status" value="1"/>
</dbReference>
<dbReference type="EMBL" id="CP113089">
    <property type="protein sequence ID" value="WAB80491.1"/>
    <property type="molecule type" value="Genomic_DNA"/>
</dbReference>
<dbReference type="PANTHER" id="PTHR22642">
    <property type="entry name" value="IMIDAZOLONEPROPIONASE"/>
    <property type="match status" value="1"/>
</dbReference>
<gene>
    <name evidence="3" type="ORF">OVN18_07870</name>
</gene>
<evidence type="ECO:0000313" key="3">
    <source>
        <dbReference type="EMBL" id="WAB80491.1"/>
    </source>
</evidence>
<name>A0A9E8MKK0_9MICO</name>
<dbReference type="GO" id="GO:0016810">
    <property type="term" value="F:hydrolase activity, acting on carbon-nitrogen (but not peptide) bonds"/>
    <property type="evidence" value="ECO:0007669"/>
    <property type="project" value="InterPro"/>
</dbReference>